<dbReference type="RefSeq" id="WP_009767502.1">
    <property type="nucleotide sequence ID" value="NZ_ANIN01000001.1"/>
</dbReference>
<dbReference type="PANTHER" id="PTHR30480">
    <property type="entry name" value="BETA-HEXOSAMINIDASE-RELATED"/>
    <property type="match status" value="1"/>
</dbReference>
<dbReference type="AlphaFoldDB" id="L2F9E3"/>
<feature type="binding site" evidence="10">
    <location>
        <position position="142"/>
    </location>
    <ligand>
        <name>substrate</name>
    </ligand>
</feature>
<feature type="binding site" evidence="10">
    <location>
        <begin position="172"/>
        <end position="173"/>
    </location>
    <ligand>
        <name>substrate</name>
    </ligand>
</feature>
<keyword evidence="8 10" id="KW-0131">Cell cycle</keyword>
<dbReference type="PROSITE" id="PS00775">
    <property type="entry name" value="GLYCOSYL_HYDROL_F3"/>
    <property type="match status" value="1"/>
</dbReference>
<evidence type="ECO:0000256" key="2">
    <source>
        <dbReference type="ARBA" id="ARBA00022490"/>
    </source>
</evidence>
<comment type="pathway">
    <text evidence="10">Cell wall biogenesis; peptidoglycan recycling.</text>
</comment>
<dbReference type="InterPro" id="IPR022956">
    <property type="entry name" value="Beta_hexosaminidase_bac"/>
</dbReference>
<proteinExistence type="inferred from homology"/>
<dbReference type="GO" id="GO:0005737">
    <property type="term" value="C:cytoplasm"/>
    <property type="evidence" value="ECO:0007669"/>
    <property type="project" value="UniProtKB-SubCell"/>
</dbReference>
<evidence type="ECO:0000259" key="11">
    <source>
        <dbReference type="Pfam" id="PF00933"/>
    </source>
</evidence>
<comment type="function">
    <text evidence="10">Plays a role in peptidoglycan recycling by cleaving the terminal beta-1,4-linked N-acetylglucosamine (GlcNAc) from peptide-linked peptidoglycan fragments, giving rise to free GlcNAc, anhydro-N-acetylmuramic acid and anhydro-N-acetylmuramic acid-linked peptides.</text>
</comment>
<feature type="active site" description="Nucleophile" evidence="10">
    <location>
        <position position="255"/>
    </location>
</feature>
<keyword evidence="9 10" id="KW-0961">Cell wall biogenesis/degradation</keyword>
<keyword evidence="2 10" id="KW-0963">Cytoplasm</keyword>
<dbReference type="InterPro" id="IPR017853">
    <property type="entry name" value="GH"/>
</dbReference>
<dbReference type="GO" id="GO:0071555">
    <property type="term" value="P:cell wall organization"/>
    <property type="evidence" value="ECO:0007669"/>
    <property type="project" value="UniProtKB-KW"/>
</dbReference>
<dbReference type="InterPro" id="IPR001764">
    <property type="entry name" value="Glyco_hydro_3_N"/>
</dbReference>
<evidence type="ECO:0000256" key="10">
    <source>
        <dbReference type="HAMAP-Rule" id="MF_00364"/>
    </source>
</evidence>
<keyword evidence="5 10" id="KW-0133">Cell shape</keyword>
<dbReference type="STRING" id="1230338.MOMA_04740"/>
<comment type="subcellular location">
    <subcellularLocation>
        <location evidence="10">Cytoplasm</location>
    </subcellularLocation>
</comment>
<keyword evidence="4 10" id="KW-0378">Hydrolase</keyword>
<keyword evidence="7 10" id="KW-0326">Glycosidase</keyword>
<dbReference type="InterPro" id="IPR050226">
    <property type="entry name" value="NagZ_Beta-hexosaminidase"/>
</dbReference>
<evidence type="ECO:0000256" key="7">
    <source>
        <dbReference type="ARBA" id="ARBA00023295"/>
    </source>
</evidence>
<protein>
    <recommendedName>
        <fullName evidence="10">Beta-hexosaminidase</fullName>
        <ecNumber evidence="10">3.2.1.52</ecNumber>
    </recommendedName>
    <alternativeName>
        <fullName evidence="10">Beta-N-acetylhexosaminidase</fullName>
    </alternativeName>
    <alternativeName>
        <fullName evidence="10">N-acetyl-beta-glucosaminidase</fullName>
    </alternativeName>
</protein>
<dbReference type="SUPFAM" id="SSF51445">
    <property type="entry name" value="(Trans)glycosidases"/>
    <property type="match status" value="1"/>
</dbReference>
<gene>
    <name evidence="10" type="primary">nagZ</name>
    <name evidence="12" type="ORF">MOMA_04740</name>
</gene>
<dbReference type="GO" id="GO:0008360">
    <property type="term" value="P:regulation of cell shape"/>
    <property type="evidence" value="ECO:0007669"/>
    <property type="project" value="UniProtKB-KW"/>
</dbReference>
<feature type="binding site" evidence="10">
    <location>
        <position position="69"/>
    </location>
    <ligand>
        <name>substrate</name>
    </ligand>
</feature>
<dbReference type="PATRIC" id="fig|1230338.3.peg.1027"/>
<dbReference type="UniPathway" id="UPA00544"/>
<feature type="site" description="Important for catalytic activity" evidence="10">
    <location>
        <position position="183"/>
    </location>
</feature>
<dbReference type="InterPro" id="IPR036962">
    <property type="entry name" value="Glyco_hydro_3_N_sf"/>
</dbReference>
<dbReference type="InterPro" id="IPR019800">
    <property type="entry name" value="Glyco_hydro_3_AS"/>
</dbReference>
<keyword evidence="13" id="KW-1185">Reference proteome</keyword>
<evidence type="ECO:0000313" key="13">
    <source>
        <dbReference type="Proteomes" id="UP000023795"/>
    </source>
</evidence>
<dbReference type="GO" id="GO:0009252">
    <property type="term" value="P:peptidoglycan biosynthetic process"/>
    <property type="evidence" value="ECO:0007669"/>
    <property type="project" value="UniProtKB-KW"/>
</dbReference>
<keyword evidence="6 10" id="KW-0573">Peptidoglycan synthesis</keyword>
<reference evidence="12 13" key="1">
    <citation type="journal article" date="2013" name="Genome Announc.">
        <title>Genome Sequence of Moraxella macacae 0408225, a Novel Bacterial Species Isolated from a Cynomolgus Macaque with Epistaxis.</title>
        <authorList>
            <person name="Ladner J.T."/>
            <person name="Whitehouse C.A."/>
            <person name="Koroleva G.I."/>
            <person name="Palacios G.F."/>
        </authorList>
    </citation>
    <scope>NUCLEOTIDE SEQUENCE [LARGE SCALE GENOMIC DNA]</scope>
    <source>
        <strain evidence="12 13">0408225</strain>
    </source>
</reference>
<dbReference type="EMBL" id="ANIN01000001">
    <property type="protein sequence ID" value="ELA09684.1"/>
    <property type="molecule type" value="Genomic_DNA"/>
</dbReference>
<feature type="domain" description="Glycoside hydrolase family 3 N-terminal" evidence="11">
    <location>
        <begin position="20"/>
        <end position="313"/>
    </location>
</feature>
<feature type="active site" description="Proton donor/acceptor" evidence="10">
    <location>
        <position position="185"/>
    </location>
</feature>
<organism evidence="12 13">
    <name type="scientific">Moraxella macacae 0408225</name>
    <dbReference type="NCBI Taxonomy" id="1230338"/>
    <lineage>
        <taxon>Bacteria</taxon>
        <taxon>Pseudomonadati</taxon>
        <taxon>Pseudomonadota</taxon>
        <taxon>Gammaproteobacteria</taxon>
        <taxon>Moraxellales</taxon>
        <taxon>Moraxellaceae</taxon>
        <taxon>Moraxella</taxon>
    </lineage>
</organism>
<comment type="caution">
    <text evidence="12">The sequence shown here is derived from an EMBL/GenBank/DDBJ whole genome shotgun (WGS) entry which is preliminary data.</text>
</comment>
<dbReference type="GO" id="GO:0005975">
    <property type="term" value="P:carbohydrate metabolic process"/>
    <property type="evidence" value="ECO:0007669"/>
    <property type="project" value="InterPro"/>
</dbReference>
<dbReference type="GO" id="GO:0009254">
    <property type="term" value="P:peptidoglycan turnover"/>
    <property type="evidence" value="ECO:0007669"/>
    <property type="project" value="UniProtKB-UniRule"/>
</dbReference>
<feature type="binding site" evidence="10">
    <location>
        <position position="77"/>
    </location>
    <ligand>
        <name>substrate</name>
    </ligand>
</feature>
<dbReference type="Gene3D" id="3.20.20.300">
    <property type="entry name" value="Glycoside hydrolase, family 3, N-terminal domain"/>
    <property type="match status" value="1"/>
</dbReference>
<accession>L2F9E3</accession>
<evidence type="ECO:0000256" key="9">
    <source>
        <dbReference type="ARBA" id="ARBA00023316"/>
    </source>
</evidence>
<evidence type="ECO:0000256" key="3">
    <source>
        <dbReference type="ARBA" id="ARBA00022618"/>
    </source>
</evidence>
<dbReference type="NCBIfam" id="NF003740">
    <property type="entry name" value="PRK05337.1"/>
    <property type="match status" value="1"/>
</dbReference>
<sequence length="350" mass="37977">MTSNNLKPIGSLMLDVAGTELTYEDEQLLAQPEVGGVILFARNVATPEQVRKLTDSMRALNPNLLIAVDQEGGRVARLRQGFSPIPAMGKLGELFEQNPVLALALAYDCGVLMATEVLAVGVDFSFAPVLDVHGVSQVIGDRAFHQNPLAITALSAQFMRGMKSVGMATTGKHFPGHGSVAPDSHIASAIDERDFATILACDMQPFINNFSLLNALMPAHVIFSKVDNKPAGFSKIWLQHIIRQKFAFDGVLFSDDLSMKAAHIVGDAGERIKSALTAGCDMGLVCNDRKAALIALNCLQKNPKLIQAKSTERLAKMQADVKTWQGSLEKTAKLWQGWEMSAKRVQAQFF</sequence>
<evidence type="ECO:0000256" key="4">
    <source>
        <dbReference type="ARBA" id="ARBA00022801"/>
    </source>
</evidence>
<comment type="catalytic activity">
    <reaction evidence="1 10">
        <text>Hydrolysis of terminal non-reducing N-acetyl-D-hexosamine residues in N-acetyl-beta-D-hexosaminides.</text>
        <dbReference type="EC" id="3.2.1.52"/>
    </reaction>
</comment>
<evidence type="ECO:0000313" key="12">
    <source>
        <dbReference type="EMBL" id="ELA09684.1"/>
    </source>
</evidence>
<name>L2F9E3_9GAMM</name>
<dbReference type="HAMAP" id="MF_00364">
    <property type="entry name" value="NagZ"/>
    <property type="match status" value="1"/>
</dbReference>
<dbReference type="GO" id="GO:0051301">
    <property type="term" value="P:cell division"/>
    <property type="evidence" value="ECO:0007669"/>
    <property type="project" value="UniProtKB-KW"/>
</dbReference>
<evidence type="ECO:0000256" key="1">
    <source>
        <dbReference type="ARBA" id="ARBA00001231"/>
    </source>
</evidence>
<evidence type="ECO:0000256" key="5">
    <source>
        <dbReference type="ARBA" id="ARBA00022960"/>
    </source>
</evidence>
<dbReference type="GO" id="GO:0004563">
    <property type="term" value="F:beta-N-acetylhexosaminidase activity"/>
    <property type="evidence" value="ECO:0007669"/>
    <property type="project" value="UniProtKB-UniRule"/>
</dbReference>
<evidence type="ECO:0000256" key="6">
    <source>
        <dbReference type="ARBA" id="ARBA00022984"/>
    </source>
</evidence>
<dbReference type="Proteomes" id="UP000023795">
    <property type="component" value="Unassembled WGS sequence"/>
</dbReference>
<keyword evidence="3 10" id="KW-0132">Cell division</keyword>
<comment type="similarity">
    <text evidence="10">Belongs to the glycosyl hydrolase 3 family. NagZ subfamily.</text>
</comment>
<dbReference type="eggNOG" id="COG1472">
    <property type="taxonomic scope" value="Bacteria"/>
</dbReference>
<dbReference type="PANTHER" id="PTHR30480:SF13">
    <property type="entry name" value="BETA-HEXOSAMINIDASE"/>
    <property type="match status" value="1"/>
</dbReference>
<dbReference type="EC" id="3.2.1.52" evidence="10"/>
<evidence type="ECO:0000256" key="8">
    <source>
        <dbReference type="ARBA" id="ARBA00023306"/>
    </source>
</evidence>
<dbReference type="Pfam" id="PF00933">
    <property type="entry name" value="Glyco_hydro_3"/>
    <property type="match status" value="1"/>
</dbReference>